<keyword evidence="4 7" id="KW-0067">ATP-binding</keyword>
<evidence type="ECO:0000313" key="8">
    <source>
        <dbReference type="Proteomes" id="UP000199159"/>
    </source>
</evidence>
<dbReference type="NCBIfam" id="TIGR03410">
    <property type="entry name" value="urea_trans_UrtE"/>
    <property type="match status" value="1"/>
</dbReference>
<evidence type="ECO:0000256" key="1">
    <source>
        <dbReference type="ARBA" id="ARBA00005417"/>
    </source>
</evidence>
<proteinExistence type="inferred from homology"/>
<gene>
    <name evidence="7" type="ORF">SAMN05216565_101468</name>
</gene>
<dbReference type="InterPro" id="IPR017780">
    <property type="entry name" value="ABC_transptr_urea_ATP-bd_UrtE"/>
</dbReference>
<feature type="domain" description="ABC transporter" evidence="6">
    <location>
        <begin position="2"/>
        <end position="232"/>
    </location>
</feature>
<keyword evidence="3" id="KW-0547">Nucleotide-binding</keyword>
<evidence type="ECO:0000256" key="4">
    <source>
        <dbReference type="ARBA" id="ARBA00022840"/>
    </source>
</evidence>
<evidence type="ECO:0000256" key="5">
    <source>
        <dbReference type="ARBA" id="ARBA00022970"/>
    </source>
</evidence>
<evidence type="ECO:0000313" key="7">
    <source>
        <dbReference type="EMBL" id="SDP08603.1"/>
    </source>
</evidence>
<dbReference type="GO" id="GO:0016887">
    <property type="term" value="F:ATP hydrolysis activity"/>
    <property type="evidence" value="ECO:0007669"/>
    <property type="project" value="InterPro"/>
</dbReference>
<dbReference type="GO" id="GO:0015807">
    <property type="term" value="P:L-amino acid transport"/>
    <property type="evidence" value="ECO:0007669"/>
    <property type="project" value="TreeGrafter"/>
</dbReference>
<dbReference type="GO" id="GO:0005524">
    <property type="term" value="F:ATP binding"/>
    <property type="evidence" value="ECO:0007669"/>
    <property type="project" value="UniProtKB-KW"/>
</dbReference>
<organism evidence="7 8">
    <name type="scientific">Litchfieldia salsa</name>
    <dbReference type="NCBI Taxonomy" id="930152"/>
    <lineage>
        <taxon>Bacteria</taxon>
        <taxon>Bacillati</taxon>
        <taxon>Bacillota</taxon>
        <taxon>Bacilli</taxon>
        <taxon>Bacillales</taxon>
        <taxon>Bacillaceae</taxon>
        <taxon>Litchfieldia</taxon>
    </lineage>
</organism>
<dbReference type="STRING" id="930152.SAMN05216565_101468"/>
<keyword evidence="2" id="KW-0813">Transport</keyword>
<reference evidence="8" key="1">
    <citation type="submission" date="2016-10" db="EMBL/GenBank/DDBJ databases">
        <authorList>
            <person name="Varghese N."/>
            <person name="Submissions S."/>
        </authorList>
    </citation>
    <scope>NUCLEOTIDE SEQUENCE [LARGE SCALE GENOMIC DNA]</scope>
    <source>
        <strain evidence="8">IBRC-M10078</strain>
    </source>
</reference>
<sequence length="232" mass="25982">MLELDNVEVGYGESMVIRNIQLKVKESQVVCIMGRNGVGKTTLLKAIMGILSPKSGSILFKNDNITKKSPSYRATHGIGYVPQGREIFPKLTVYENLLIGLEASGGSKKNTIREDIYEYFPILKEFKKRNGGDLSGGQQQQLAIARALVSNPSFLLLDEPTEGIQPNIVEDIQRVIRDIKEKSKTSMILVEQNLDYAKSVADYIYVIDHGSIVYESSVEEIKDEDVYRYLSV</sequence>
<dbReference type="OrthoDB" id="9776369at2"/>
<dbReference type="PROSITE" id="PS50893">
    <property type="entry name" value="ABC_TRANSPORTER_2"/>
    <property type="match status" value="1"/>
</dbReference>
<dbReference type="SMART" id="SM00382">
    <property type="entry name" value="AAA"/>
    <property type="match status" value="1"/>
</dbReference>
<dbReference type="EMBL" id="FNJU01000001">
    <property type="protein sequence ID" value="SDP08603.1"/>
    <property type="molecule type" value="Genomic_DNA"/>
</dbReference>
<comment type="similarity">
    <text evidence="1">Belongs to the ABC transporter superfamily.</text>
</comment>
<dbReference type="InterPro" id="IPR003439">
    <property type="entry name" value="ABC_transporter-like_ATP-bd"/>
</dbReference>
<dbReference type="SUPFAM" id="SSF52540">
    <property type="entry name" value="P-loop containing nucleoside triphosphate hydrolases"/>
    <property type="match status" value="1"/>
</dbReference>
<dbReference type="RefSeq" id="WP_090849505.1">
    <property type="nucleotide sequence ID" value="NZ_FNJU01000001.1"/>
</dbReference>
<keyword evidence="8" id="KW-1185">Reference proteome</keyword>
<dbReference type="InterPro" id="IPR003593">
    <property type="entry name" value="AAA+_ATPase"/>
</dbReference>
<protein>
    <submittedName>
        <fullName evidence="7">Urea ABC transporter ATP-binding protein</fullName>
    </submittedName>
</protein>
<evidence type="ECO:0000256" key="3">
    <source>
        <dbReference type="ARBA" id="ARBA00022741"/>
    </source>
</evidence>
<keyword evidence="5" id="KW-0029">Amino-acid transport</keyword>
<evidence type="ECO:0000256" key="2">
    <source>
        <dbReference type="ARBA" id="ARBA00022448"/>
    </source>
</evidence>
<dbReference type="InterPro" id="IPR027417">
    <property type="entry name" value="P-loop_NTPase"/>
</dbReference>
<dbReference type="Pfam" id="PF00005">
    <property type="entry name" value="ABC_tran"/>
    <property type="match status" value="1"/>
</dbReference>
<dbReference type="Gene3D" id="3.40.50.300">
    <property type="entry name" value="P-loop containing nucleotide triphosphate hydrolases"/>
    <property type="match status" value="1"/>
</dbReference>
<name>A0A1H0PU19_9BACI</name>
<accession>A0A1H0PU19</accession>
<dbReference type="CDD" id="cd03224">
    <property type="entry name" value="ABC_TM1139_LivF_branched"/>
    <property type="match status" value="1"/>
</dbReference>
<dbReference type="PANTHER" id="PTHR43820">
    <property type="entry name" value="HIGH-AFFINITY BRANCHED-CHAIN AMINO ACID TRANSPORT ATP-BINDING PROTEIN LIVF"/>
    <property type="match status" value="1"/>
</dbReference>
<dbReference type="AlphaFoldDB" id="A0A1H0PU19"/>
<dbReference type="InterPro" id="IPR052156">
    <property type="entry name" value="BCAA_Transport_ATP-bd_LivF"/>
</dbReference>
<dbReference type="PANTHER" id="PTHR43820:SF5">
    <property type="entry name" value="HIGH-AFFINITY BRANCHED-CHAIN AMINO ACID TRANSPORT ATP-BINDING PROTEIN"/>
    <property type="match status" value="1"/>
</dbReference>
<evidence type="ECO:0000259" key="6">
    <source>
        <dbReference type="PROSITE" id="PS50893"/>
    </source>
</evidence>
<dbReference type="GO" id="GO:0015658">
    <property type="term" value="F:branched-chain amino acid transmembrane transporter activity"/>
    <property type="evidence" value="ECO:0007669"/>
    <property type="project" value="TreeGrafter"/>
</dbReference>
<dbReference type="Proteomes" id="UP000199159">
    <property type="component" value="Unassembled WGS sequence"/>
</dbReference>